<keyword evidence="2" id="KW-1185">Reference proteome</keyword>
<comment type="caution">
    <text evidence="1">The sequence shown here is derived from an EMBL/GenBank/DDBJ whole genome shotgun (WGS) entry which is preliminary data.</text>
</comment>
<evidence type="ECO:0000313" key="2">
    <source>
        <dbReference type="Proteomes" id="UP000305401"/>
    </source>
</evidence>
<proteinExistence type="predicted"/>
<protein>
    <submittedName>
        <fullName evidence="1">Polysaccharide export protein</fullName>
    </submittedName>
</protein>
<feature type="non-terminal residue" evidence="1">
    <location>
        <position position="194"/>
    </location>
</feature>
<gene>
    <name evidence="1" type="ORF">E5990_10630</name>
</gene>
<dbReference type="Proteomes" id="UP000305401">
    <property type="component" value="Unassembled WGS sequence"/>
</dbReference>
<organism evidence="1 2">
    <name type="scientific">Muribaculum caecicola</name>
    <dbReference type="NCBI Taxonomy" id="3038144"/>
    <lineage>
        <taxon>Bacteria</taxon>
        <taxon>Pseudomonadati</taxon>
        <taxon>Bacteroidota</taxon>
        <taxon>Bacteroidia</taxon>
        <taxon>Bacteroidales</taxon>
        <taxon>Muribaculaceae</taxon>
        <taxon>Muribaculum</taxon>
    </lineage>
</organism>
<sequence>MLHRPIKKHNNMKITSLIFGTLAAAMICSCSTSKTNLSYFEDLSKTENSSVGNNSYKIHIVPNDELLINVTSTSLEATAEFNLPLSNPAPNAELLESTQARQQTYVVDTNGDIEFPRLGKIHVAGLSTEELAAKLKTDISAYAVDPVVKVVLVNFHVNVLGEVLEPGVKAVTTERFSLLDALAAAGDLTPYGER</sequence>
<accession>A0AC61S2R0</accession>
<dbReference type="EMBL" id="SSTG01000206">
    <property type="protein sequence ID" value="THG42671.1"/>
    <property type="molecule type" value="Genomic_DNA"/>
</dbReference>
<name>A0AC61S2R0_9BACT</name>
<evidence type="ECO:0000313" key="1">
    <source>
        <dbReference type="EMBL" id="THG42671.1"/>
    </source>
</evidence>
<reference evidence="1" key="1">
    <citation type="submission" date="2019-04" db="EMBL/GenBank/DDBJ databases">
        <title>Microbes associate with the intestines of laboratory mice.</title>
        <authorList>
            <person name="Navarre W."/>
            <person name="Wong E."/>
            <person name="Huang K.C."/>
            <person name="Tropini C."/>
            <person name="Ng K."/>
            <person name="Yu B."/>
        </authorList>
    </citation>
    <scope>NUCLEOTIDE SEQUENCE</scope>
    <source>
        <strain evidence="1">NM86_A22</strain>
    </source>
</reference>